<organism evidence="7 8">
    <name type="scientific">Amphritea atlantica</name>
    <dbReference type="NCBI Taxonomy" id="355243"/>
    <lineage>
        <taxon>Bacteria</taxon>
        <taxon>Pseudomonadati</taxon>
        <taxon>Pseudomonadota</taxon>
        <taxon>Gammaproteobacteria</taxon>
        <taxon>Oceanospirillales</taxon>
        <taxon>Oceanospirillaceae</taxon>
        <taxon>Amphritea</taxon>
    </lineage>
</organism>
<feature type="region of interest" description="Disordered" evidence="5">
    <location>
        <begin position="1"/>
        <end position="31"/>
    </location>
</feature>
<reference evidence="7" key="1">
    <citation type="submission" date="2021-04" db="EMBL/GenBank/DDBJ databases">
        <title>Oceanospirillales bacteria with DddD are important DMSP degraders in coastal seawater.</title>
        <authorList>
            <person name="Liu J."/>
        </authorList>
    </citation>
    <scope>NUCLEOTIDE SEQUENCE</scope>
    <source>
        <strain evidence="7">GY6</strain>
    </source>
</reference>
<evidence type="ECO:0000256" key="3">
    <source>
        <dbReference type="ARBA" id="ARBA00023125"/>
    </source>
</evidence>
<evidence type="ECO:0000256" key="4">
    <source>
        <dbReference type="ARBA" id="ARBA00023172"/>
    </source>
</evidence>
<sequence length="470" mass="54076">MTDELLDLPQPHNKQRDDNSPQPTAGTKPHEDVVHLTTYIEKQAPRNKITIDVNGIPVTFDHPDNPELEFEQAERMLVRHGGNGGNNGGGAIPFHSVRTVFDKYITNKVRKNLKANEQTQNEHIQMLETCVKLLGPEENYYTLTYDDGEALKDQLLRLKDGRAKDTQTAQTIQPSRAKKILDRFKRLAKFAAKEGFNPRDISDDLDILFKKEEKSDDDKVYSEEDLQKLFLGYPYTQATLSRARDLFDYHFWLIPVLLYSGARLNEICQLQVGDIKQETPKKKKDSYEIPVPIHYIHIKNEYDDAGNKVQVVKNDSSRRKVPIHSTLIDLGFLDFVAKRKREVADSEQLFDGLYYSTKNKWAKKASDWYNGNGKMKSYRESCKIDNPKAKNLHTFRHTLIDKMTDTVGVEIALISRIVGHEISLQTAKYGKKQVALPRLKSEIELLDYDIELSHLNYESFLEYKKTDGKG</sequence>
<dbReference type="CDD" id="cd01184">
    <property type="entry name" value="INT_C_like_1"/>
    <property type="match status" value="1"/>
</dbReference>
<evidence type="ECO:0000256" key="5">
    <source>
        <dbReference type="SAM" id="MobiDB-lite"/>
    </source>
</evidence>
<dbReference type="InterPro" id="IPR050090">
    <property type="entry name" value="Tyrosine_recombinase_XerCD"/>
</dbReference>
<feature type="domain" description="Tyr recombinase" evidence="6">
    <location>
        <begin position="216"/>
        <end position="444"/>
    </location>
</feature>
<keyword evidence="8" id="KW-1185">Reference proteome</keyword>
<gene>
    <name evidence="7" type="ORF">KDX31_17260</name>
</gene>
<evidence type="ECO:0000313" key="8">
    <source>
        <dbReference type="Proteomes" id="UP001059950"/>
    </source>
</evidence>
<keyword evidence="4" id="KW-0233">DNA recombination</keyword>
<dbReference type="Gene3D" id="1.10.443.10">
    <property type="entry name" value="Intergrase catalytic core"/>
    <property type="match status" value="1"/>
</dbReference>
<dbReference type="SUPFAM" id="SSF56349">
    <property type="entry name" value="DNA breaking-rejoining enzymes"/>
    <property type="match status" value="1"/>
</dbReference>
<dbReference type="InterPro" id="IPR013762">
    <property type="entry name" value="Integrase-like_cat_sf"/>
</dbReference>
<protein>
    <submittedName>
        <fullName evidence="7">Site-specific integrase</fullName>
    </submittedName>
</protein>
<evidence type="ECO:0000259" key="6">
    <source>
        <dbReference type="PROSITE" id="PS51898"/>
    </source>
</evidence>
<dbReference type="InterPro" id="IPR002104">
    <property type="entry name" value="Integrase_catalytic"/>
</dbReference>
<name>A0ABY5GT28_9GAMM</name>
<comment type="similarity">
    <text evidence="1">Belongs to the 'phage' integrase family.</text>
</comment>
<dbReference type="PANTHER" id="PTHR30349:SF41">
    <property type="entry name" value="INTEGRASE_RECOMBINASE PROTEIN MJ0367-RELATED"/>
    <property type="match status" value="1"/>
</dbReference>
<evidence type="ECO:0000313" key="7">
    <source>
        <dbReference type="EMBL" id="UTW03055.1"/>
    </source>
</evidence>
<dbReference type="EMBL" id="CP073344">
    <property type="protein sequence ID" value="UTW03055.1"/>
    <property type="molecule type" value="Genomic_DNA"/>
</dbReference>
<keyword evidence="3" id="KW-0238">DNA-binding</keyword>
<accession>A0ABY5GT28</accession>
<evidence type="ECO:0000256" key="1">
    <source>
        <dbReference type="ARBA" id="ARBA00008857"/>
    </source>
</evidence>
<dbReference type="Proteomes" id="UP001059950">
    <property type="component" value="Chromosome"/>
</dbReference>
<dbReference type="PROSITE" id="PS51898">
    <property type="entry name" value="TYR_RECOMBINASE"/>
    <property type="match status" value="1"/>
</dbReference>
<dbReference type="InterPro" id="IPR011010">
    <property type="entry name" value="DNA_brk_join_enz"/>
</dbReference>
<keyword evidence="2" id="KW-0229">DNA integration</keyword>
<dbReference type="PANTHER" id="PTHR30349">
    <property type="entry name" value="PHAGE INTEGRASE-RELATED"/>
    <property type="match status" value="1"/>
</dbReference>
<proteinExistence type="inferred from homology"/>
<evidence type="ECO:0000256" key="2">
    <source>
        <dbReference type="ARBA" id="ARBA00022908"/>
    </source>
</evidence>